<dbReference type="Pfam" id="PF00651">
    <property type="entry name" value="BTB"/>
    <property type="match status" value="1"/>
</dbReference>
<evidence type="ECO:0000313" key="4">
    <source>
        <dbReference type="EMBL" id="PIK34252.1"/>
    </source>
</evidence>
<dbReference type="CDD" id="cd18500">
    <property type="entry name" value="BACK_IBtk"/>
    <property type="match status" value="1"/>
</dbReference>
<evidence type="ECO:0000256" key="2">
    <source>
        <dbReference type="SAM" id="MobiDB-lite"/>
    </source>
</evidence>
<keyword evidence="5" id="KW-1185">Reference proteome</keyword>
<dbReference type="SUPFAM" id="SSF54695">
    <property type="entry name" value="POZ domain"/>
    <property type="match status" value="1"/>
</dbReference>
<reference evidence="4 5" key="1">
    <citation type="journal article" date="2017" name="PLoS Biol.">
        <title>The sea cucumber genome provides insights into morphological evolution and visceral regeneration.</title>
        <authorList>
            <person name="Zhang X."/>
            <person name="Sun L."/>
            <person name="Yuan J."/>
            <person name="Sun Y."/>
            <person name="Gao Y."/>
            <person name="Zhang L."/>
            <person name="Li S."/>
            <person name="Dai H."/>
            <person name="Hamel J.F."/>
            <person name="Liu C."/>
            <person name="Yu Y."/>
            <person name="Liu S."/>
            <person name="Lin W."/>
            <person name="Guo K."/>
            <person name="Jin S."/>
            <person name="Xu P."/>
            <person name="Storey K.B."/>
            <person name="Huan P."/>
            <person name="Zhang T."/>
            <person name="Zhou Y."/>
            <person name="Zhang J."/>
            <person name="Lin C."/>
            <person name="Li X."/>
            <person name="Xing L."/>
            <person name="Huo D."/>
            <person name="Sun M."/>
            <person name="Wang L."/>
            <person name="Mercier A."/>
            <person name="Li F."/>
            <person name="Yang H."/>
            <person name="Xiang J."/>
        </authorList>
    </citation>
    <scope>NUCLEOTIDE SEQUENCE [LARGE SCALE GENOMIC DNA]</scope>
    <source>
        <strain evidence="4">Shaxun</strain>
        <tissue evidence="4">Muscle</tissue>
    </source>
</reference>
<dbReference type="PANTHER" id="PTHR22872">
    <property type="entry name" value="BTK-BINDING PROTEIN-RELATED"/>
    <property type="match status" value="1"/>
</dbReference>
<feature type="domain" description="BTB" evidence="3">
    <location>
        <begin position="54"/>
        <end position="166"/>
    </location>
</feature>
<keyword evidence="1" id="KW-0677">Repeat</keyword>
<protein>
    <submittedName>
        <fullName evidence="4">Putative inhibitor of Bruton tyrosine kinase</fullName>
    </submittedName>
</protein>
<evidence type="ECO:0000313" key="5">
    <source>
        <dbReference type="Proteomes" id="UP000230750"/>
    </source>
</evidence>
<dbReference type="GO" id="GO:0016301">
    <property type="term" value="F:kinase activity"/>
    <property type="evidence" value="ECO:0007669"/>
    <property type="project" value="UniProtKB-KW"/>
</dbReference>
<feature type="compositionally biased region" description="Basic and acidic residues" evidence="2">
    <location>
        <begin position="272"/>
        <end position="295"/>
    </location>
</feature>
<dbReference type="InterPro" id="IPR011333">
    <property type="entry name" value="SKP1/BTB/POZ_sf"/>
</dbReference>
<proteinExistence type="predicted"/>
<dbReference type="OrthoDB" id="1893551at2759"/>
<dbReference type="EMBL" id="MRZV01002233">
    <property type="protein sequence ID" value="PIK34252.1"/>
    <property type="molecule type" value="Genomic_DNA"/>
</dbReference>
<dbReference type="STRING" id="307972.A0A2G8JEU0"/>
<keyword evidence="4" id="KW-0418">Kinase</keyword>
<gene>
    <name evidence="4" type="ORF">BSL78_28919</name>
</gene>
<feature type="region of interest" description="Disordered" evidence="2">
    <location>
        <begin position="230"/>
        <end position="295"/>
    </location>
</feature>
<accession>A0A2G8JEU0</accession>
<dbReference type="SMART" id="SM00225">
    <property type="entry name" value="BTB"/>
    <property type="match status" value="1"/>
</dbReference>
<dbReference type="InterPro" id="IPR000210">
    <property type="entry name" value="BTB/POZ_dom"/>
</dbReference>
<name>A0A2G8JEU0_STIJA</name>
<evidence type="ECO:0000259" key="3">
    <source>
        <dbReference type="SMART" id="SM00225"/>
    </source>
</evidence>
<dbReference type="Gene3D" id="3.30.710.10">
    <property type="entry name" value="Potassium Channel Kv1.1, Chain A"/>
    <property type="match status" value="1"/>
</dbReference>
<keyword evidence="4" id="KW-0808">Transferase</keyword>
<dbReference type="InterPro" id="IPR051625">
    <property type="entry name" value="Signaling_Regulatory_Domain"/>
</dbReference>
<evidence type="ECO:0000256" key="1">
    <source>
        <dbReference type="ARBA" id="ARBA00022737"/>
    </source>
</evidence>
<sequence length="295" mass="33764">MLVVRQIKDAAKMFGIASLFQRLELVKMRDSRLDNFRPDTGKLSFDRFEFAELSDVILESDDEVLHHCHRCILVSRVEYFNSMLASSWLESSSTAPLQLPIPSSVMSFTGLCLHLHHSNPGWLHRYGTGLQRPLSLRNVSQLLEFASIYQAPQLKSSCQQFIGLNIVYLLESQSLDSLSDDVMVNLLKHTGRWLSRRIITPYSKAPSSNDVLLLMEEVSEIDEVISRAKSRRKERRRSSERFSQSSESEVIHLSESIDEDKVSKTQTASSAEMRKVISREGEEEGETQKLREEEQ</sequence>
<organism evidence="4 5">
    <name type="scientific">Stichopus japonicus</name>
    <name type="common">Sea cucumber</name>
    <dbReference type="NCBI Taxonomy" id="307972"/>
    <lineage>
        <taxon>Eukaryota</taxon>
        <taxon>Metazoa</taxon>
        <taxon>Echinodermata</taxon>
        <taxon>Eleutherozoa</taxon>
        <taxon>Echinozoa</taxon>
        <taxon>Holothuroidea</taxon>
        <taxon>Aspidochirotacea</taxon>
        <taxon>Aspidochirotida</taxon>
        <taxon>Stichopodidae</taxon>
        <taxon>Apostichopus</taxon>
    </lineage>
</organism>
<dbReference type="Proteomes" id="UP000230750">
    <property type="component" value="Unassembled WGS sequence"/>
</dbReference>
<dbReference type="AlphaFoldDB" id="A0A2G8JEU0"/>
<comment type="caution">
    <text evidence="4">The sequence shown here is derived from an EMBL/GenBank/DDBJ whole genome shotgun (WGS) entry which is preliminary data.</text>
</comment>